<sequence>MRLTAKILLTVYLIGLSGPFMVMVNYYSNLDFIREVLCINKEEAITVCNGTCYLKVQLKDFYQEQHHTGERPSSNEQKVGWEINLYAIPDNYLSLQSVSQVKASVLYFIKDYHHPDSKIFHPPQLV</sequence>
<keyword evidence="1" id="KW-0812">Transmembrane</keyword>
<keyword evidence="1" id="KW-1133">Transmembrane helix</keyword>
<dbReference type="EMBL" id="JAUJEB010000001">
    <property type="protein sequence ID" value="MDN5211542.1"/>
    <property type="molecule type" value="Genomic_DNA"/>
</dbReference>
<dbReference type="RefSeq" id="WP_346756874.1">
    <property type="nucleotide sequence ID" value="NZ_JAUJEB010000001.1"/>
</dbReference>
<proteinExistence type="predicted"/>
<dbReference type="Proteomes" id="UP001172083">
    <property type="component" value="Unassembled WGS sequence"/>
</dbReference>
<feature type="transmembrane region" description="Helical" evidence="1">
    <location>
        <begin position="7"/>
        <end position="28"/>
    </location>
</feature>
<protein>
    <submittedName>
        <fullName evidence="2">Uncharacterized protein</fullName>
    </submittedName>
</protein>
<name>A0ABT8L1D8_9BACT</name>
<comment type="caution">
    <text evidence="2">The sequence shown here is derived from an EMBL/GenBank/DDBJ whole genome shotgun (WGS) entry which is preliminary data.</text>
</comment>
<keyword evidence="3" id="KW-1185">Reference proteome</keyword>
<evidence type="ECO:0000313" key="3">
    <source>
        <dbReference type="Proteomes" id="UP001172083"/>
    </source>
</evidence>
<evidence type="ECO:0000256" key="1">
    <source>
        <dbReference type="SAM" id="Phobius"/>
    </source>
</evidence>
<gene>
    <name evidence="2" type="ORF">QQ020_05755</name>
</gene>
<evidence type="ECO:0000313" key="2">
    <source>
        <dbReference type="EMBL" id="MDN5211542.1"/>
    </source>
</evidence>
<keyword evidence="1" id="KW-0472">Membrane</keyword>
<accession>A0ABT8L1D8</accession>
<organism evidence="2 3">
    <name type="scientific">Agaribacillus aureus</name>
    <dbReference type="NCBI Taxonomy" id="3051825"/>
    <lineage>
        <taxon>Bacteria</taxon>
        <taxon>Pseudomonadati</taxon>
        <taxon>Bacteroidota</taxon>
        <taxon>Cytophagia</taxon>
        <taxon>Cytophagales</taxon>
        <taxon>Splendidivirgaceae</taxon>
        <taxon>Agaribacillus</taxon>
    </lineage>
</organism>
<reference evidence="2" key="1">
    <citation type="submission" date="2023-06" db="EMBL/GenBank/DDBJ databases">
        <title>Genomic of Agaribacillus aureum.</title>
        <authorList>
            <person name="Wang G."/>
        </authorList>
    </citation>
    <scope>NUCLEOTIDE SEQUENCE</scope>
    <source>
        <strain evidence="2">BMA12</strain>
    </source>
</reference>